<dbReference type="Proteomes" id="UP001221217">
    <property type="component" value="Unassembled WGS sequence"/>
</dbReference>
<dbReference type="PROSITE" id="PS51257">
    <property type="entry name" value="PROKAR_LIPOPROTEIN"/>
    <property type="match status" value="1"/>
</dbReference>
<proteinExistence type="predicted"/>
<evidence type="ECO:0000313" key="2">
    <source>
        <dbReference type="Proteomes" id="UP001221217"/>
    </source>
</evidence>
<gene>
    <name evidence="1" type="ORF">PQJ61_02055</name>
</gene>
<dbReference type="EMBL" id="JAQQAL010000007">
    <property type="protein sequence ID" value="MDC7225529.1"/>
    <property type="molecule type" value="Genomic_DNA"/>
</dbReference>
<organism evidence="1 2">
    <name type="scientific">Candidatus Thalassospirochaeta sargassi</name>
    <dbReference type="NCBI Taxonomy" id="3119039"/>
    <lineage>
        <taxon>Bacteria</taxon>
        <taxon>Pseudomonadati</taxon>
        <taxon>Spirochaetota</taxon>
        <taxon>Spirochaetia</taxon>
        <taxon>Spirochaetales</taxon>
        <taxon>Spirochaetaceae</taxon>
        <taxon>Candidatus Thalassospirochaeta</taxon>
    </lineage>
</organism>
<dbReference type="AlphaFoldDB" id="A0AAJ1MML1"/>
<accession>A0AAJ1MML1</accession>
<comment type="caution">
    <text evidence="1">The sequence shown here is derived from an EMBL/GenBank/DDBJ whole genome shotgun (WGS) entry which is preliminary data.</text>
</comment>
<sequence>MKQKTKRSIAIFAVVTAIAIGTALLSGCFFVSLDNYTANAVNVKYDKTDAYYQGDGTDTLVGTSVSLYAYNSSTGKYFETAYMTATVGSNGSFTFYNPEPNRYKLTGTYNSSFNSDWTFVPRYIDITNSGASSKDLYAYPADEDCQYTIIASWENVDRDVDLNCTYGPETADETVPWATDYTDTTYTPEDDRYHIYFANQGDPSGVYLDNDVDTDDDSDVPRVETMSIYSNNWFNDEDYIRFYLDLYNDPDTAADDNYTLTGEDGEDPSSYAQVDLMHGDTHYGTWYVPWNTAERTLEIFYMVFDETLYNGDGGVYIYSAGYADSIKSITLE</sequence>
<protein>
    <submittedName>
        <fullName evidence="1">Uncharacterized protein</fullName>
    </submittedName>
</protein>
<evidence type="ECO:0000313" key="1">
    <source>
        <dbReference type="EMBL" id="MDC7225529.1"/>
    </source>
</evidence>
<reference evidence="1 2" key="1">
    <citation type="submission" date="2022-12" db="EMBL/GenBank/DDBJ databases">
        <title>Metagenome assembled genome from gulf of manar.</title>
        <authorList>
            <person name="Kohli P."/>
            <person name="Pk S."/>
            <person name="Venkata Ramana C."/>
            <person name="Sasikala C."/>
        </authorList>
    </citation>
    <scope>NUCLEOTIDE SEQUENCE [LARGE SCALE GENOMIC DNA]</scope>
    <source>
        <strain evidence="1">JB008</strain>
    </source>
</reference>
<name>A0AAJ1MML1_9SPIO</name>